<evidence type="ECO:0000313" key="5">
    <source>
        <dbReference type="Proteomes" id="UP001159405"/>
    </source>
</evidence>
<protein>
    <recommendedName>
        <fullName evidence="6">TTF-type domain-containing protein</fullName>
    </recommendedName>
</protein>
<dbReference type="PANTHER" id="PTHR46880">
    <property type="entry name" value="RAS-ASSOCIATING DOMAIN-CONTAINING PROTEIN"/>
    <property type="match status" value="1"/>
</dbReference>
<feature type="domain" description="HAT C-terminal dimerisation" evidence="2">
    <location>
        <begin position="615"/>
        <end position="666"/>
    </location>
</feature>
<dbReference type="InterPro" id="IPR008906">
    <property type="entry name" value="HATC_C_dom"/>
</dbReference>
<keyword evidence="5" id="KW-1185">Reference proteome</keyword>
<feature type="domain" description="C17orf113 probable zinc finger" evidence="3">
    <location>
        <begin position="131"/>
        <end position="192"/>
    </location>
</feature>
<name>A0ABN8PBC2_9CNID</name>
<dbReference type="InterPro" id="IPR057456">
    <property type="entry name" value="Znf_C17orf113"/>
</dbReference>
<evidence type="ECO:0000259" key="2">
    <source>
        <dbReference type="Pfam" id="PF05699"/>
    </source>
</evidence>
<reference evidence="4 5" key="1">
    <citation type="submission" date="2022-05" db="EMBL/GenBank/DDBJ databases">
        <authorList>
            <consortium name="Genoscope - CEA"/>
            <person name="William W."/>
        </authorList>
    </citation>
    <scope>NUCLEOTIDE SEQUENCE [LARGE SCALE GENOMIC DNA]</scope>
</reference>
<dbReference type="Pfam" id="PF05699">
    <property type="entry name" value="Dimer_Tnp_hAT"/>
    <property type="match status" value="1"/>
</dbReference>
<feature type="region of interest" description="Disordered" evidence="1">
    <location>
        <begin position="1"/>
        <end position="54"/>
    </location>
</feature>
<gene>
    <name evidence="4" type="ORF">PLOB_00038606</name>
</gene>
<accession>A0ABN8PBC2</accession>
<dbReference type="Pfam" id="PF25431">
    <property type="entry name" value="zf-C17orf113"/>
    <property type="match status" value="1"/>
</dbReference>
<dbReference type="PANTHER" id="PTHR46880:SF5">
    <property type="entry name" value="DUF4371 DOMAIN-CONTAINING PROTEIN"/>
    <property type="match status" value="1"/>
</dbReference>
<sequence>MFSSDDTLSERQENQPEITQQTFPEEVMIPETSGATQLDAPPSKEDTPKLDFSSNTKKKISLKAGNEEEGAKFLRSSFGQDAVLHSFHKCKSTKCSGLSSSEQDRLAKRSDERFNHHWINDKITFCSKTGFNWLIYEEGRGMFCYLCRKHNVANTKNKSKKFNVEAAVRFKKKAVEDHANSQQHKDAIAAELLSRVSTFHEEIERKEKTKDDVYHNTFTAMYWLAKEEIANKKFTSLLELLEQLGLKDMRFFQHRSAGSLREMFLLLGKVVRDTVVNTVADVTRFGLLSDEVNDVSNKEQLVTFIKFVNPATGKPNTKFLAASDLLETSTSANAETITNAILKQLEESNINKIKTRIQKACRTRWLSTDRAIEGIYEDFEAVTTVLKYFKEDGDATATGLLKQIGNIKFVGMVYLLREVLPVLSHVSRIFQEGEISFAAIAPALEYSFDKLSDIASELKHISRLKEDLGENGRLQRCTFLELTAHSESLITSLSKQYIQALKDNLSNRFDGNLPVLTAFKVFDPMSVPEKSAVGFKTYGAAEVRILADHFYQGMQDKDVKKEELICEWNKFKYNLLSLQKEVPEEIARPKAGKNPVRKTTTEWTLEHMMLMSATYRHLCPCLLELAEVCLSLPVSNAWPERGASAIKRLKTRLRSSLKNDMLDALLQVSINGPEVNDCQPLIAAAVKEWLAKPRRKIAKVLTANDVQQPVQRQDASVQVDTQTEDIERVWRVAEALDQEVNFLEQELEYAAALLKLPSEKEDNFDHEWDNSDSELSE</sequence>
<dbReference type="Proteomes" id="UP001159405">
    <property type="component" value="Unassembled WGS sequence"/>
</dbReference>
<evidence type="ECO:0008006" key="6">
    <source>
        <dbReference type="Google" id="ProtNLM"/>
    </source>
</evidence>
<proteinExistence type="predicted"/>
<evidence type="ECO:0000259" key="3">
    <source>
        <dbReference type="Pfam" id="PF25431"/>
    </source>
</evidence>
<evidence type="ECO:0000313" key="4">
    <source>
        <dbReference type="EMBL" id="CAH3136733.1"/>
    </source>
</evidence>
<dbReference type="EMBL" id="CALNXK010000058">
    <property type="protein sequence ID" value="CAH3136733.1"/>
    <property type="molecule type" value="Genomic_DNA"/>
</dbReference>
<organism evidence="4 5">
    <name type="scientific">Porites lobata</name>
    <dbReference type="NCBI Taxonomy" id="104759"/>
    <lineage>
        <taxon>Eukaryota</taxon>
        <taxon>Metazoa</taxon>
        <taxon>Cnidaria</taxon>
        <taxon>Anthozoa</taxon>
        <taxon>Hexacorallia</taxon>
        <taxon>Scleractinia</taxon>
        <taxon>Fungiina</taxon>
        <taxon>Poritidae</taxon>
        <taxon>Porites</taxon>
    </lineage>
</organism>
<comment type="caution">
    <text evidence="4">The sequence shown here is derived from an EMBL/GenBank/DDBJ whole genome shotgun (WGS) entry which is preliminary data.</text>
</comment>
<dbReference type="InterPro" id="IPR012337">
    <property type="entry name" value="RNaseH-like_sf"/>
</dbReference>
<evidence type="ECO:0000256" key="1">
    <source>
        <dbReference type="SAM" id="MobiDB-lite"/>
    </source>
</evidence>
<dbReference type="SUPFAM" id="SSF53098">
    <property type="entry name" value="Ribonuclease H-like"/>
    <property type="match status" value="1"/>
</dbReference>